<dbReference type="Gene3D" id="3.40.50.2300">
    <property type="match status" value="1"/>
</dbReference>
<evidence type="ECO:0000256" key="3">
    <source>
        <dbReference type="ARBA" id="ARBA00023015"/>
    </source>
</evidence>
<sequence length="260" mass="29356">MEAAAAPKCVQLSSELQLEGCGQTSTDQVGASGEKNMNEACKTVNVLIVDDDLVFIKTVEQHLQRCDMSTTVAHTHAKALELREKREPDVIIANLDFDHSRGAEILRNLRDGGSIPIVVTGNHRSENDMLAWLEAGADEYLSKPLSMRELSMRINALVRRRLATSVQNQPKTESGRWLFGGWELRLRTRQLRHPSGRGQYRSQRENTLFWLPSSRRPISHCPESTFNGPPAFTRTSSIAASMFRFCACAERSKWMRVHHK</sequence>
<evidence type="ECO:0000256" key="1">
    <source>
        <dbReference type="ARBA" id="ARBA00022553"/>
    </source>
</evidence>
<dbReference type="CDD" id="cd00156">
    <property type="entry name" value="REC"/>
    <property type="match status" value="1"/>
</dbReference>
<proteinExistence type="predicted"/>
<dbReference type="EMBL" id="QKOD01000019">
    <property type="protein sequence ID" value="RNJ41453.1"/>
    <property type="molecule type" value="Genomic_DNA"/>
</dbReference>
<gene>
    <name evidence="8" type="ORF">DNR46_33680</name>
</gene>
<feature type="domain" description="Response regulatory" evidence="7">
    <location>
        <begin position="45"/>
        <end position="158"/>
    </location>
</feature>
<dbReference type="SUPFAM" id="SSF52172">
    <property type="entry name" value="CheY-like"/>
    <property type="match status" value="1"/>
</dbReference>
<keyword evidence="2" id="KW-0902">Two-component regulatory system</keyword>
<dbReference type="InterPro" id="IPR039420">
    <property type="entry name" value="WalR-like"/>
</dbReference>
<dbReference type="SMART" id="SM00448">
    <property type="entry name" value="REC"/>
    <property type="match status" value="1"/>
</dbReference>
<dbReference type="InterPro" id="IPR011006">
    <property type="entry name" value="CheY-like_superfamily"/>
</dbReference>
<dbReference type="PANTHER" id="PTHR48111">
    <property type="entry name" value="REGULATOR OF RPOS"/>
    <property type="match status" value="1"/>
</dbReference>
<keyword evidence="4" id="KW-0238">DNA-binding</keyword>
<dbReference type="Pfam" id="PF00072">
    <property type="entry name" value="Response_reg"/>
    <property type="match status" value="1"/>
</dbReference>
<protein>
    <recommendedName>
        <fullName evidence="7">Response regulatory domain-containing protein</fullName>
    </recommendedName>
</protein>
<dbReference type="PANTHER" id="PTHR48111:SF1">
    <property type="entry name" value="TWO-COMPONENT RESPONSE REGULATOR ORR33"/>
    <property type="match status" value="1"/>
</dbReference>
<keyword evidence="1" id="KW-0597">Phosphoprotein</keyword>
<dbReference type="Gene3D" id="6.10.250.690">
    <property type="match status" value="1"/>
</dbReference>
<dbReference type="GO" id="GO:0000156">
    <property type="term" value="F:phosphorelay response regulator activity"/>
    <property type="evidence" value="ECO:0007669"/>
    <property type="project" value="TreeGrafter"/>
</dbReference>
<comment type="caution">
    <text evidence="8">The sequence shown here is derived from an EMBL/GenBank/DDBJ whole genome shotgun (WGS) entry which is preliminary data.</text>
</comment>
<evidence type="ECO:0000313" key="8">
    <source>
        <dbReference type="EMBL" id="RNJ41453.1"/>
    </source>
</evidence>
<dbReference type="Proteomes" id="UP000275436">
    <property type="component" value="Unassembled WGS sequence"/>
</dbReference>
<dbReference type="AlphaFoldDB" id="A0A3M9X0N7"/>
<name>A0A3M9X0N7_9HYPH</name>
<reference evidence="8 9" key="1">
    <citation type="journal article" date="2018" name="Mol. Plant Microbe Interact.">
        <title>Taxonomically Different Co-Microsymbionts of a Relict Legume, Oxytropis popoviana, Have Complementary Sets of Symbiotic Genes and Together Increase the Efficiency of Plant Nodulation.</title>
        <authorList>
            <person name="Safronova V."/>
            <person name="Belimov A."/>
            <person name="Sazanova A."/>
            <person name="Chirak E."/>
            <person name="Verkhozina A."/>
            <person name="Kuznetsova I."/>
            <person name="Andronov E."/>
            <person name="Puhalsky J."/>
            <person name="Tikhonovich I."/>
        </authorList>
    </citation>
    <scope>NUCLEOTIDE SEQUENCE [LARGE SCALE GENOMIC DNA]</scope>
    <source>
        <strain evidence="8 9">Opo-235</strain>
    </source>
</reference>
<dbReference type="InterPro" id="IPR001789">
    <property type="entry name" value="Sig_transdc_resp-reg_receiver"/>
</dbReference>
<evidence type="ECO:0000313" key="9">
    <source>
        <dbReference type="Proteomes" id="UP000275436"/>
    </source>
</evidence>
<dbReference type="PROSITE" id="PS50110">
    <property type="entry name" value="RESPONSE_REGULATORY"/>
    <property type="match status" value="1"/>
</dbReference>
<evidence type="ECO:0000259" key="7">
    <source>
        <dbReference type="PROSITE" id="PS50110"/>
    </source>
</evidence>
<dbReference type="GO" id="GO:0000976">
    <property type="term" value="F:transcription cis-regulatory region binding"/>
    <property type="evidence" value="ECO:0007669"/>
    <property type="project" value="TreeGrafter"/>
</dbReference>
<evidence type="ECO:0000256" key="5">
    <source>
        <dbReference type="ARBA" id="ARBA00023163"/>
    </source>
</evidence>
<evidence type="ECO:0000256" key="2">
    <source>
        <dbReference type="ARBA" id="ARBA00023012"/>
    </source>
</evidence>
<organism evidence="8 9">
    <name type="scientific">Mesorhizobium japonicum</name>
    <dbReference type="NCBI Taxonomy" id="2066070"/>
    <lineage>
        <taxon>Bacteria</taxon>
        <taxon>Pseudomonadati</taxon>
        <taxon>Pseudomonadota</taxon>
        <taxon>Alphaproteobacteria</taxon>
        <taxon>Hyphomicrobiales</taxon>
        <taxon>Phyllobacteriaceae</taxon>
        <taxon>Mesorhizobium</taxon>
    </lineage>
</organism>
<accession>A0A3M9X0N7</accession>
<dbReference type="GO" id="GO:0032993">
    <property type="term" value="C:protein-DNA complex"/>
    <property type="evidence" value="ECO:0007669"/>
    <property type="project" value="TreeGrafter"/>
</dbReference>
<keyword evidence="3" id="KW-0805">Transcription regulation</keyword>
<evidence type="ECO:0000256" key="6">
    <source>
        <dbReference type="PROSITE-ProRule" id="PRU00169"/>
    </source>
</evidence>
<keyword evidence="5" id="KW-0804">Transcription</keyword>
<evidence type="ECO:0000256" key="4">
    <source>
        <dbReference type="ARBA" id="ARBA00023125"/>
    </source>
</evidence>
<comment type="caution">
    <text evidence="6">Lacks conserved residue(s) required for the propagation of feature annotation.</text>
</comment>
<dbReference type="GO" id="GO:0005829">
    <property type="term" value="C:cytosol"/>
    <property type="evidence" value="ECO:0007669"/>
    <property type="project" value="TreeGrafter"/>
</dbReference>
<dbReference type="GO" id="GO:0006355">
    <property type="term" value="P:regulation of DNA-templated transcription"/>
    <property type="evidence" value="ECO:0007669"/>
    <property type="project" value="TreeGrafter"/>
</dbReference>